<keyword evidence="8" id="KW-1185">Reference proteome</keyword>
<feature type="transmembrane region" description="Helical" evidence="6">
    <location>
        <begin position="191"/>
        <end position="212"/>
    </location>
</feature>
<dbReference type="EMBL" id="AP024485">
    <property type="protein sequence ID" value="BCS89109.1"/>
    <property type="molecule type" value="Genomic_DNA"/>
</dbReference>
<feature type="transmembrane region" description="Helical" evidence="6">
    <location>
        <begin position="327"/>
        <end position="350"/>
    </location>
</feature>
<protein>
    <recommendedName>
        <fullName evidence="9">Polysaccharide biosynthesis protein C-terminal domain-containing protein</fullName>
    </recommendedName>
</protein>
<evidence type="ECO:0008006" key="9">
    <source>
        <dbReference type="Google" id="ProtNLM"/>
    </source>
</evidence>
<dbReference type="PANTHER" id="PTHR30250">
    <property type="entry name" value="PST FAMILY PREDICTED COLANIC ACID TRANSPORTER"/>
    <property type="match status" value="1"/>
</dbReference>
<evidence type="ECO:0000256" key="5">
    <source>
        <dbReference type="ARBA" id="ARBA00023136"/>
    </source>
</evidence>
<accession>A0ABM7P806</accession>
<dbReference type="InterPro" id="IPR050833">
    <property type="entry name" value="Poly_Biosynth_Transport"/>
</dbReference>
<evidence type="ECO:0000256" key="6">
    <source>
        <dbReference type="SAM" id="Phobius"/>
    </source>
</evidence>
<feature type="transmembrane region" description="Helical" evidence="6">
    <location>
        <begin position="356"/>
        <end position="377"/>
    </location>
</feature>
<evidence type="ECO:0000256" key="3">
    <source>
        <dbReference type="ARBA" id="ARBA00022692"/>
    </source>
</evidence>
<keyword evidence="2" id="KW-1003">Cell membrane</keyword>
<evidence type="ECO:0000256" key="1">
    <source>
        <dbReference type="ARBA" id="ARBA00004651"/>
    </source>
</evidence>
<gene>
    <name evidence="7" type="ORF">PSDVSF_23510</name>
</gene>
<evidence type="ECO:0000313" key="7">
    <source>
        <dbReference type="EMBL" id="BCS89109.1"/>
    </source>
</evidence>
<comment type="subcellular location">
    <subcellularLocation>
        <location evidence="1">Cell membrane</location>
        <topology evidence="1">Multi-pass membrane protein</topology>
    </subcellularLocation>
</comment>
<keyword evidence="3 6" id="KW-0812">Transmembrane</keyword>
<feature type="transmembrane region" description="Helical" evidence="6">
    <location>
        <begin position="120"/>
        <end position="143"/>
    </location>
</feature>
<organism evidence="7 8">
    <name type="scientific">Pseudodesulfovibrio sediminis</name>
    <dbReference type="NCBI Taxonomy" id="2810563"/>
    <lineage>
        <taxon>Bacteria</taxon>
        <taxon>Pseudomonadati</taxon>
        <taxon>Thermodesulfobacteriota</taxon>
        <taxon>Desulfovibrionia</taxon>
        <taxon>Desulfovibrionales</taxon>
        <taxon>Desulfovibrionaceae</taxon>
    </lineage>
</organism>
<dbReference type="PANTHER" id="PTHR30250:SF11">
    <property type="entry name" value="O-ANTIGEN TRANSPORTER-RELATED"/>
    <property type="match status" value="1"/>
</dbReference>
<evidence type="ECO:0000313" key="8">
    <source>
        <dbReference type="Proteomes" id="UP001053296"/>
    </source>
</evidence>
<feature type="transmembrane region" description="Helical" evidence="6">
    <location>
        <begin position="20"/>
        <end position="46"/>
    </location>
</feature>
<proteinExistence type="predicted"/>
<sequence>MNAATIFILARMISVEEYGAYGLFITTIMLACALGSCGLRQAIAYFVGRGQVPEGEVVAGGIALVAPLTLVSAVGAAIWLTVSNAGGTTAWEIPIVCAVLGLMLMQVAQGRNLGLGEISFFNLYETAPFALMLFGIALVWGLGKQRLDIVVEVVGFAYLFVGVVAIVRTLREKRGRLIFTQKASFGLMRQGLPYALAISLALGNNSASLYLLSFKGLAQEAGYFFMSWQMYNSLLSIINAIGIVFFSHGARSKDPRQALSEVARLTSLLLWLVLLTGLVGALLTPWMVPLILGSQYEPVVVYIAILLCFMPIASLTRILYPTLGGIGLPYLSMFLLIPALIVNVTLSWFLIDVIGIMGSFVALIVSQTVMVSGYLIVIKIKFGLSPWLFIIPQRKDLDKVVSKTLRTLKFARGEG</sequence>
<feature type="transmembrane region" description="Helical" evidence="6">
    <location>
        <begin position="149"/>
        <end position="170"/>
    </location>
</feature>
<feature type="transmembrane region" description="Helical" evidence="6">
    <location>
        <begin position="300"/>
        <end position="320"/>
    </location>
</feature>
<reference evidence="7" key="1">
    <citation type="journal article" date="2022" name="Arch. Microbiol.">
        <title>Pseudodesulfovibrio sediminis sp. nov., a mesophilic and neutrophilic sulfate-reducing bacterium isolated from sediment of a brackish lake.</title>
        <authorList>
            <person name="Takahashi A."/>
            <person name="Kojima H."/>
            <person name="Watanabe M."/>
            <person name="Fukui M."/>
        </authorList>
    </citation>
    <scope>NUCLEOTIDE SEQUENCE</scope>
    <source>
        <strain evidence="7">SF6</strain>
    </source>
</reference>
<feature type="transmembrane region" description="Helical" evidence="6">
    <location>
        <begin position="224"/>
        <end position="247"/>
    </location>
</feature>
<name>A0ABM7P806_9BACT</name>
<evidence type="ECO:0000256" key="4">
    <source>
        <dbReference type="ARBA" id="ARBA00022989"/>
    </source>
</evidence>
<dbReference type="Proteomes" id="UP001053296">
    <property type="component" value="Chromosome"/>
</dbReference>
<feature type="transmembrane region" description="Helical" evidence="6">
    <location>
        <begin position="268"/>
        <end position="288"/>
    </location>
</feature>
<keyword evidence="4 6" id="KW-1133">Transmembrane helix</keyword>
<feature type="transmembrane region" description="Helical" evidence="6">
    <location>
        <begin position="58"/>
        <end position="82"/>
    </location>
</feature>
<evidence type="ECO:0000256" key="2">
    <source>
        <dbReference type="ARBA" id="ARBA00022475"/>
    </source>
</evidence>
<keyword evidence="5 6" id="KW-0472">Membrane</keyword>